<dbReference type="RefSeq" id="WP_136735416.1">
    <property type="nucleotide sequence ID" value="NZ_SWDB01000014.1"/>
</dbReference>
<name>A0A4V5NW77_9GAMM</name>
<feature type="signal peptide" evidence="1">
    <location>
        <begin position="1"/>
        <end position="21"/>
    </location>
</feature>
<feature type="chain" id="PRO_5020734463" evidence="1">
    <location>
        <begin position="22"/>
        <end position="128"/>
    </location>
</feature>
<sequence>MNRTNLFAACLIAAVPVGALASDFQFVAKDSSIATKTCIAAASNDLPGLKRNGRQGFDGNYRLMSLTLTCNGVDVNSFAQSFGATSTNDFLNRRVSSQYRVDEEVNIIDVSAHYPMVNGQLQVMVSGK</sequence>
<protein>
    <submittedName>
        <fullName evidence="2">DUF3718 domain-containing protein</fullName>
    </submittedName>
</protein>
<accession>A0A4V5NW77</accession>
<evidence type="ECO:0000313" key="2">
    <source>
        <dbReference type="EMBL" id="TKB45709.1"/>
    </source>
</evidence>
<keyword evidence="3" id="KW-1185">Reference proteome</keyword>
<dbReference type="Proteomes" id="UP000307999">
    <property type="component" value="Unassembled WGS sequence"/>
</dbReference>
<dbReference type="OrthoDB" id="6401172at2"/>
<dbReference type="AlphaFoldDB" id="A0A4V5NW77"/>
<gene>
    <name evidence="2" type="ORF">E8M12_07180</name>
</gene>
<keyword evidence="1" id="KW-0732">Signal</keyword>
<comment type="caution">
    <text evidence="2">The sequence shown here is derived from an EMBL/GenBank/DDBJ whole genome shotgun (WGS) entry which is preliminary data.</text>
</comment>
<organism evidence="2 3">
    <name type="scientific">Thalassotalea mangrovi</name>
    <dbReference type="NCBI Taxonomy" id="2572245"/>
    <lineage>
        <taxon>Bacteria</taxon>
        <taxon>Pseudomonadati</taxon>
        <taxon>Pseudomonadota</taxon>
        <taxon>Gammaproteobacteria</taxon>
        <taxon>Alteromonadales</taxon>
        <taxon>Colwelliaceae</taxon>
        <taxon>Thalassotalea</taxon>
    </lineage>
</organism>
<reference evidence="2 3" key="1">
    <citation type="submission" date="2019-04" db="EMBL/GenBank/DDBJ databases">
        <title>Thalassotalea guangxiensis sp. nov., isolated from sediment of the coastal wetland.</title>
        <authorList>
            <person name="Zheng S."/>
            <person name="Zhang D."/>
        </authorList>
    </citation>
    <scope>NUCLEOTIDE SEQUENCE [LARGE SCALE GENOMIC DNA]</scope>
    <source>
        <strain evidence="2 3">ZS-4</strain>
    </source>
</reference>
<dbReference type="EMBL" id="SWDB01000014">
    <property type="protein sequence ID" value="TKB45709.1"/>
    <property type="molecule type" value="Genomic_DNA"/>
</dbReference>
<proteinExistence type="predicted"/>
<evidence type="ECO:0000313" key="3">
    <source>
        <dbReference type="Proteomes" id="UP000307999"/>
    </source>
</evidence>
<evidence type="ECO:0000256" key="1">
    <source>
        <dbReference type="SAM" id="SignalP"/>
    </source>
</evidence>